<evidence type="ECO:0000313" key="1">
    <source>
        <dbReference type="EMBL" id="RSM14236.1"/>
    </source>
</evidence>
<organism evidence="1 2">
    <name type="scientific">Fusarium oligoseptatum</name>
    <dbReference type="NCBI Taxonomy" id="2604345"/>
    <lineage>
        <taxon>Eukaryota</taxon>
        <taxon>Fungi</taxon>
        <taxon>Dikarya</taxon>
        <taxon>Ascomycota</taxon>
        <taxon>Pezizomycotina</taxon>
        <taxon>Sordariomycetes</taxon>
        <taxon>Hypocreomycetidae</taxon>
        <taxon>Hypocreales</taxon>
        <taxon>Nectriaceae</taxon>
        <taxon>Fusarium</taxon>
        <taxon>Fusarium solani species complex</taxon>
    </lineage>
</organism>
<accession>A0A428UIW8</accession>
<name>A0A428UIW8_9HYPO</name>
<dbReference type="Gene3D" id="3.60.15.10">
    <property type="entry name" value="Ribonuclease Z/Hydroxyacylglutathione hydrolase-like"/>
    <property type="match status" value="1"/>
</dbReference>
<gene>
    <name evidence="1" type="ORF">CEP52_001479</name>
</gene>
<dbReference type="InterPro" id="IPR036866">
    <property type="entry name" value="RibonucZ/Hydroxyglut_hydro"/>
</dbReference>
<dbReference type="Proteomes" id="UP000287144">
    <property type="component" value="Unassembled WGS sequence"/>
</dbReference>
<evidence type="ECO:0008006" key="3">
    <source>
        <dbReference type="Google" id="ProtNLM"/>
    </source>
</evidence>
<sequence>MRIRATRDFLILGFFVTMAMRKILALSFTFVSLASSKTINYSNNSPDVILDRALNAMGGEDVIARLDGVTYHSPNIYRSRSLMQSYNMDRADTAMAISGAQNVSFSFDSNELTQRIDRILKPSEYWSWGSPRLDEFNHSLVVRGGKDGFACYVRGNNQIWLPADLTSGYTDPALAEYLVLHGNMLSPKLLLQVKEHRGTKATEVDVNGVKMPAIYDPVLDITVIFDTRTHLPHIVRTIEDHMIYGPSTSDLYLSDYKAVKGIKFPHLVQTVYNSTAEKLDATLEDFIIEEITINPKFSRNFFQGLPDGKGFFPKAAPKKVEGITHARIGEFSLNGLWAGITTSTVDTIKSEKHVPGMPNVHWILLDPDQLGVKQFIIEFEDHVIVGDAPPQHTKEVIKWIKKNINKPITHLWPTHHHRDHSGGAADYVKLGAKLIVADVSAKYWSSIPGAELITFNDTHPYVHSDSKTQAWFIWEEQATHSIDWTYAFVTEKCPSKRSSVAVLEADIWHPGMPDGQNDRELMREWLNQVDKDGLPESAYVLPTHGQVRQISELIEHTGYVYAPKKISDWRDGGAMCQKA</sequence>
<keyword evidence="2" id="KW-1185">Reference proteome</keyword>
<protein>
    <recommendedName>
        <fullName evidence="3">Metallo-beta-lactamase domain-containing protein</fullName>
    </recommendedName>
</protein>
<reference evidence="1 2" key="1">
    <citation type="submission" date="2017-06" db="EMBL/GenBank/DDBJ databases">
        <title>Comparative genomic analysis of Ambrosia Fusariam Clade fungi.</title>
        <authorList>
            <person name="Stajich J.E."/>
            <person name="Carrillo J."/>
            <person name="Kijimoto T."/>
            <person name="Eskalen A."/>
            <person name="O'Donnell K."/>
            <person name="Kasson M."/>
        </authorList>
    </citation>
    <scope>NUCLEOTIDE SEQUENCE [LARGE SCALE GENOMIC DNA]</scope>
    <source>
        <strain evidence="1 2">NRRL62579</strain>
    </source>
</reference>
<dbReference type="EMBL" id="NKCK01000007">
    <property type="protein sequence ID" value="RSM14236.1"/>
    <property type="molecule type" value="Genomic_DNA"/>
</dbReference>
<evidence type="ECO:0000313" key="2">
    <source>
        <dbReference type="Proteomes" id="UP000287144"/>
    </source>
</evidence>
<dbReference type="SUPFAM" id="SSF56281">
    <property type="entry name" value="Metallo-hydrolase/oxidoreductase"/>
    <property type="match status" value="1"/>
</dbReference>
<comment type="caution">
    <text evidence="1">The sequence shown here is derived from an EMBL/GenBank/DDBJ whole genome shotgun (WGS) entry which is preliminary data.</text>
</comment>
<dbReference type="AlphaFoldDB" id="A0A428UIW8"/>
<proteinExistence type="predicted"/>